<dbReference type="EMBL" id="LDXK01000002">
    <property type="protein sequence ID" value="KRT67524.1"/>
    <property type="molecule type" value="Genomic_DNA"/>
</dbReference>
<proteinExistence type="inferred from homology"/>
<name>A0A0T5ZXJ4_UNCKA</name>
<evidence type="ECO:0000256" key="1">
    <source>
        <dbReference type="ARBA" id="ARBA00004429"/>
    </source>
</evidence>
<evidence type="ECO:0000256" key="10">
    <source>
        <dbReference type="SAM" id="Phobius"/>
    </source>
</evidence>
<dbReference type="GO" id="GO:0005886">
    <property type="term" value="C:plasma membrane"/>
    <property type="evidence" value="ECO:0007669"/>
    <property type="project" value="UniProtKB-SubCell"/>
</dbReference>
<evidence type="ECO:0000256" key="5">
    <source>
        <dbReference type="ARBA" id="ARBA00022519"/>
    </source>
</evidence>
<evidence type="ECO:0000256" key="8">
    <source>
        <dbReference type="ARBA" id="ARBA00023136"/>
    </source>
</evidence>
<evidence type="ECO:0000256" key="9">
    <source>
        <dbReference type="RuleBase" id="RU003923"/>
    </source>
</evidence>
<feature type="transmembrane region" description="Helical" evidence="10">
    <location>
        <begin position="322"/>
        <end position="343"/>
    </location>
</feature>
<keyword evidence="6 9" id="KW-0812">Transmembrane</keyword>
<dbReference type="InterPro" id="IPR018076">
    <property type="entry name" value="T2SS_GspF_dom"/>
</dbReference>
<evidence type="ECO:0000259" key="11">
    <source>
        <dbReference type="Pfam" id="PF00482"/>
    </source>
</evidence>
<keyword evidence="4" id="KW-1003">Cell membrane</keyword>
<dbReference type="AlphaFoldDB" id="A0A0T5ZXJ4"/>
<evidence type="ECO:0000256" key="2">
    <source>
        <dbReference type="ARBA" id="ARBA00005745"/>
    </source>
</evidence>
<comment type="caution">
    <text evidence="12">The sequence shown here is derived from an EMBL/GenBank/DDBJ whole genome shotgun (WGS) entry which is preliminary data.</text>
</comment>
<keyword evidence="7 10" id="KW-1133">Transmembrane helix</keyword>
<organism evidence="12 13">
    <name type="scientific">candidate division WWE3 bacterium CSP1-7</name>
    <dbReference type="NCBI Taxonomy" id="1576480"/>
    <lineage>
        <taxon>Bacteria</taxon>
        <taxon>Katanobacteria</taxon>
    </lineage>
</organism>
<reference evidence="12 13" key="1">
    <citation type="submission" date="2015-05" db="EMBL/GenBank/DDBJ databases">
        <title>Critical biogeochemical functions in the subsurface are associated with bacteria from new phyla and little studied lineages.</title>
        <authorList>
            <person name="Hug L.A."/>
            <person name="Thomas B.C."/>
            <person name="Sharon I."/>
            <person name="Brown C.T."/>
            <person name="Sharma R."/>
            <person name="Hettich R.L."/>
            <person name="Wilkins M.J."/>
            <person name="Williams K.H."/>
            <person name="Singh A."/>
            <person name="Banfield J.F."/>
        </authorList>
    </citation>
    <scope>NUCLEOTIDE SEQUENCE [LARGE SCALE GENOMIC DNA]</scope>
    <source>
        <strain evidence="12">CSP1-7</strain>
    </source>
</reference>
<dbReference type="Proteomes" id="UP000051297">
    <property type="component" value="Unassembled WGS sequence"/>
</dbReference>
<evidence type="ECO:0000256" key="6">
    <source>
        <dbReference type="ARBA" id="ARBA00022692"/>
    </source>
</evidence>
<dbReference type="PANTHER" id="PTHR30012">
    <property type="entry name" value="GENERAL SECRETION PATHWAY PROTEIN"/>
    <property type="match status" value="1"/>
</dbReference>
<feature type="transmembrane region" description="Helical" evidence="10">
    <location>
        <begin position="167"/>
        <end position="186"/>
    </location>
</feature>
<dbReference type="PROSITE" id="PS00874">
    <property type="entry name" value="T2SP_F"/>
    <property type="match status" value="1"/>
</dbReference>
<dbReference type="Pfam" id="PF00482">
    <property type="entry name" value="T2SSF"/>
    <property type="match status" value="2"/>
</dbReference>
<feature type="domain" description="Type II secretion system protein GspF" evidence="11">
    <location>
        <begin position="14"/>
        <end position="137"/>
    </location>
</feature>
<dbReference type="GO" id="GO:0009306">
    <property type="term" value="P:protein secretion"/>
    <property type="evidence" value="ECO:0007669"/>
    <property type="project" value="InterPro"/>
</dbReference>
<dbReference type="InterPro" id="IPR003004">
    <property type="entry name" value="GspF/PilC"/>
</dbReference>
<keyword evidence="5" id="KW-0997">Cell inner membrane</keyword>
<evidence type="ECO:0000256" key="3">
    <source>
        <dbReference type="ARBA" id="ARBA00022448"/>
    </source>
</evidence>
<dbReference type="InterPro" id="IPR042094">
    <property type="entry name" value="T2SS_GspF_sf"/>
</dbReference>
<dbReference type="FunFam" id="1.20.81.30:FF:000001">
    <property type="entry name" value="Type II secretion system protein F"/>
    <property type="match status" value="1"/>
</dbReference>
<evidence type="ECO:0000313" key="13">
    <source>
        <dbReference type="Proteomes" id="UP000051297"/>
    </source>
</evidence>
<feature type="transmembrane region" description="Helical" evidence="10">
    <location>
        <begin position="142"/>
        <end position="160"/>
    </location>
</feature>
<comment type="similarity">
    <text evidence="2 9">Belongs to the GSP F family.</text>
</comment>
<feature type="transmembrane region" description="Helical" evidence="10">
    <location>
        <begin position="114"/>
        <end position="136"/>
    </location>
</feature>
<dbReference type="PANTHER" id="PTHR30012:SF0">
    <property type="entry name" value="TYPE II SECRETION SYSTEM PROTEIN F-RELATED"/>
    <property type="match status" value="1"/>
</dbReference>
<protein>
    <submittedName>
        <fullName evidence="12">General secretion pathway protein F, general secretion pathway protein F</fullName>
    </submittedName>
</protein>
<dbReference type="PRINTS" id="PR00812">
    <property type="entry name" value="BCTERIALGSPF"/>
</dbReference>
<feature type="domain" description="Type II secretion system protein GspF" evidence="11">
    <location>
        <begin position="218"/>
        <end position="341"/>
    </location>
</feature>
<gene>
    <name evidence="12" type="primary">gspF</name>
    <name evidence="12" type="ORF">XU08_C0002G0072</name>
</gene>
<dbReference type="Gene3D" id="1.20.81.30">
    <property type="entry name" value="Type II secretion system (T2SS), domain F"/>
    <property type="match status" value="2"/>
</dbReference>
<comment type="subcellular location">
    <subcellularLocation>
        <location evidence="1">Cell inner membrane</location>
        <topology evidence="1">Multi-pass membrane protein</topology>
    </subcellularLocation>
    <subcellularLocation>
        <location evidence="9">Cell membrane</location>
        <topology evidence="9">Multi-pass membrane protein</topology>
    </subcellularLocation>
</comment>
<dbReference type="STRING" id="1576480.XU08_C0002G0072"/>
<dbReference type="InterPro" id="IPR001992">
    <property type="entry name" value="T2SS_GspF/T4SS_PilC_CS"/>
</dbReference>
<keyword evidence="8 10" id="KW-0472">Membrane</keyword>
<sequence>MILDRVSFSEKFFFTKNLAIMLKSGIPISSVIETLAEQAKSGAFKKILNLVKEDVSRGRSLENSLNKFPKVFDGFYLSLIKIGEESGTLEDSLVYLVEQMEKDKDLRQKVQGAMLYPAIVLSATGVIGLVLAFFILPQIIGLFESLNVELPFTTVVLIFIAKILRDWGLIIIPGAVGLFIAVTAFLQTKPIKPIWHRIILRLPVFGRLFQNIALATLCRNLGIMLRSGLTITSALETSALVAGNLTYRRDLNKISEEVRRGKSISDVLVAEKFEEFPLFAVRMIGVGEKSGNLEDNLGYLGDYFEDEVDTLTKNLATSLEPILLILIGGVVAFVALSIISPIYQVTGSIR</sequence>
<accession>A0A0T5ZXJ4</accession>
<evidence type="ECO:0000256" key="4">
    <source>
        <dbReference type="ARBA" id="ARBA00022475"/>
    </source>
</evidence>
<keyword evidence="3 9" id="KW-0813">Transport</keyword>
<evidence type="ECO:0000313" key="12">
    <source>
        <dbReference type="EMBL" id="KRT67524.1"/>
    </source>
</evidence>
<evidence type="ECO:0000256" key="7">
    <source>
        <dbReference type="ARBA" id="ARBA00022989"/>
    </source>
</evidence>